<keyword evidence="8 11" id="KW-0812">Transmembrane</keyword>
<sequence>MDQIPVILMAVLLDILIGEIPVRIHPVVHMGNLIDILRGELGNTRISGFLLTFTVASVFTAPLILTFYLEGIVWFIVSGFLLSTVISIRFLMASALEIKGALESSPDVAREKLSFLVSRDTSSLTEEQIASAAIETLTENLTDSVTAPLFYFILLGLPGAFLYRTVNTLDAMVGYMDHYCRYIGWFPAKLDDALNYIPSRLTGVLIIPAAIILCMNWRKSIKTIMRDARRTPSPNSGFTMAAAAGALSVQLEKPDVYVLGDPLDSLGSRKIYEAVKLSSVTVAIFLLLVTGIIWVIQ</sequence>
<dbReference type="Pfam" id="PF03186">
    <property type="entry name" value="CobD_Cbib"/>
    <property type="match status" value="1"/>
</dbReference>
<organism evidence="12">
    <name type="scientific">Methanothermobacter wolfeii</name>
    <name type="common">Methanobacterium wolfei</name>
    <dbReference type="NCBI Taxonomy" id="145261"/>
    <lineage>
        <taxon>Archaea</taxon>
        <taxon>Methanobacteriati</taxon>
        <taxon>Methanobacteriota</taxon>
        <taxon>Methanomada group</taxon>
        <taxon>Methanobacteria</taxon>
        <taxon>Methanobacteriales</taxon>
        <taxon>Methanobacteriaceae</taxon>
        <taxon>Methanothermobacter</taxon>
    </lineage>
</organism>
<dbReference type="EMBL" id="CP104550">
    <property type="protein sequence ID" value="UXH31697.1"/>
    <property type="molecule type" value="Genomic_DNA"/>
</dbReference>
<feature type="transmembrane region" description="Helical" evidence="11">
    <location>
        <begin position="149"/>
        <end position="166"/>
    </location>
</feature>
<feature type="transmembrane region" description="Helical" evidence="11">
    <location>
        <begin position="71"/>
        <end position="92"/>
    </location>
</feature>
<gene>
    <name evidence="11" type="primary">cobD</name>
    <name evidence="12" type="ORF">N5910_09240</name>
</gene>
<feature type="transmembrane region" description="Helical" evidence="11">
    <location>
        <begin position="197"/>
        <end position="217"/>
    </location>
</feature>
<dbReference type="AlphaFoldDB" id="A0A9E7RUI5"/>
<dbReference type="PANTHER" id="PTHR34308">
    <property type="entry name" value="COBALAMIN BIOSYNTHESIS PROTEIN CBIB"/>
    <property type="match status" value="1"/>
</dbReference>
<dbReference type="GO" id="GO:0009236">
    <property type="term" value="P:cobalamin biosynthetic process"/>
    <property type="evidence" value="ECO:0007669"/>
    <property type="project" value="UniProtKB-UniRule"/>
</dbReference>
<evidence type="ECO:0000256" key="8">
    <source>
        <dbReference type="ARBA" id="ARBA00022692"/>
    </source>
</evidence>
<dbReference type="HAMAP" id="MF_00024">
    <property type="entry name" value="CobD_CbiB"/>
    <property type="match status" value="1"/>
</dbReference>
<feature type="transmembrane region" description="Helical" evidence="11">
    <location>
        <begin position="6"/>
        <end position="25"/>
    </location>
</feature>
<comment type="function">
    <text evidence="1 11">Converts cobyric acid to cobinamide by the addition of aminopropanol on the F carboxylic group.</text>
</comment>
<evidence type="ECO:0000256" key="1">
    <source>
        <dbReference type="ARBA" id="ARBA00003384"/>
    </source>
</evidence>
<evidence type="ECO:0000256" key="11">
    <source>
        <dbReference type="HAMAP-Rule" id="MF_00024"/>
    </source>
</evidence>
<dbReference type="GO" id="GO:0015420">
    <property type="term" value="F:ABC-type vitamin B12 transporter activity"/>
    <property type="evidence" value="ECO:0007669"/>
    <property type="project" value="UniProtKB-UniRule"/>
</dbReference>
<comment type="subcellular location">
    <subcellularLocation>
        <location evidence="2 11">Cell membrane</location>
        <topology evidence="2 11">Multi-pass membrane protein</topology>
    </subcellularLocation>
</comment>
<dbReference type="PANTHER" id="PTHR34308:SF1">
    <property type="entry name" value="COBALAMIN BIOSYNTHESIS PROTEIN CBIB"/>
    <property type="match status" value="1"/>
</dbReference>
<feature type="transmembrane region" description="Helical" evidence="11">
    <location>
        <begin position="46"/>
        <end position="65"/>
    </location>
</feature>
<evidence type="ECO:0000256" key="3">
    <source>
        <dbReference type="ARBA" id="ARBA00004953"/>
    </source>
</evidence>
<evidence type="ECO:0000256" key="10">
    <source>
        <dbReference type="ARBA" id="ARBA00023136"/>
    </source>
</evidence>
<dbReference type="InterPro" id="IPR004485">
    <property type="entry name" value="Cobalamin_biosynth_CobD/CbiB"/>
</dbReference>
<evidence type="ECO:0000256" key="7">
    <source>
        <dbReference type="ARBA" id="ARBA00022573"/>
    </source>
</evidence>
<evidence type="ECO:0000256" key="2">
    <source>
        <dbReference type="ARBA" id="ARBA00004651"/>
    </source>
</evidence>
<evidence type="ECO:0000256" key="4">
    <source>
        <dbReference type="ARBA" id="ARBA00006263"/>
    </source>
</evidence>
<dbReference type="GO" id="GO:0048472">
    <property type="term" value="F:threonine-phosphate decarboxylase activity"/>
    <property type="evidence" value="ECO:0007669"/>
    <property type="project" value="InterPro"/>
</dbReference>
<accession>A0A9E7RUI5</accession>
<dbReference type="GeneID" id="75107434"/>
<dbReference type="GO" id="GO:0005886">
    <property type="term" value="C:plasma membrane"/>
    <property type="evidence" value="ECO:0007669"/>
    <property type="project" value="UniProtKB-SubCell"/>
</dbReference>
<reference evidence="12" key="1">
    <citation type="submission" date="2022-09" db="EMBL/GenBank/DDBJ databases">
        <title>Characterization of three MwoI isoschizomers from sequenced genome and metagenomes.</title>
        <authorList>
            <person name="Fomenkov A."/>
            <person name="Xu S.Y."/>
            <person name="Roberts R.J."/>
        </authorList>
    </citation>
    <scope>NUCLEOTIDE SEQUENCE</scope>
    <source>
        <strain evidence="12">DSM 2970</strain>
    </source>
</reference>
<protein>
    <recommendedName>
        <fullName evidence="5 11">Probable cobalamin biosynthesis protein CobD</fullName>
    </recommendedName>
</protein>
<comment type="similarity">
    <text evidence="4 11">Belongs to the CobD/CbiB family.</text>
</comment>
<comment type="pathway">
    <text evidence="3 11">Cofactor biosynthesis; adenosylcobalamin biosynthesis.</text>
</comment>
<evidence type="ECO:0000256" key="9">
    <source>
        <dbReference type="ARBA" id="ARBA00022989"/>
    </source>
</evidence>
<name>A0A9E7RUI5_METWO</name>
<dbReference type="NCBIfam" id="NF002281">
    <property type="entry name" value="PRK01209.2-5"/>
    <property type="match status" value="1"/>
</dbReference>
<keyword evidence="9 11" id="KW-1133">Transmembrane helix</keyword>
<feature type="transmembrane region" description="Helical" evidence="11">
    <location>
        <begin position="277"/>
        <end position="296"/>
    </location>
</feature>
<dbReference type="NCBIfam" id="TIGR00380">
    <property type="entry name" value="cobal_cbiB"/>
    <property type="match status" value="1"/>
</dbReference>
<keyword evidence="6 11" id="KW-1003">Cell membrane</keyword>
<evidence type="ECO:0000313" key="12">
    <source>
        <dbReference type="EMBL" id="UXH31697.1"/>
    </source>
</evidence>
<keyword evidence="10 11" id="KW-0472">Membrane</keyword>
<proteinExistence type="inferred from homology"/>
<evidence type="ECO:0000256" key="5">
    <source>
        <dbReference type="ARBA" id="ARBA00016185"/>
    </source>
</evidence>
<dbReference type="Proteomes" id="UP001065373">
    <property type="component" value="Chromosome"/>
</dbReference>
<dbReference type="RefSeq" id="WP_261599594.1">
    <property type="nucleotide sequence ID" value="NZ_CP104550.1"/>
</dbReference>
<keyword evidence="7 11" id="KW-0169">Cobalamin biosynthesis</keyword>
<evidence type="ECO:0000256" key="6">
    <source>
        <dbReference type="ARBA" id="ARBA00022475"/>
    </source>
</evidence>